<dbReference type="Gene3D" id="1.20.120.1750">
    <property type="match status" value="1"/>
</dbReference>
<evidence type="ECO:0000256" key="10">
    <source>
        <dbReference type="SAM" id="MobiDB-lite"/>
    </source>
</evidence>
<evidence type="ECO:0000256" key="6">
    <source>
        <dbReference type="ARBA" id="ARBA00022771"/>
    </source>
</evidence>
<dbReference type="PANTHER" id="PTHR11685">
    <property type="entry name" value="RBR FAMILY RING FINGER AND IBR DOMAIN-CONTAINING"/>
    <property type="match status" value="1"/>
</dbReference>
<evidence type="ECO:0000256" key="1">
    <source>
        <dbReference type="ARBA" id="ARBA00001798"/>
    </source>
</evidence>
<dbReference type="GO" id="GO:0061630">
    <property type="term" value="F:ubiquitin protein ligase activity"/>
    <property type="evidence" value="ECO:0007669"/>
    <property type="project" value="UniProtKB-EC"/>
</dbReference>
<dbReference type="InterPro" id="IPR031127">
    <property type="entry name" value="E3_UB_ligase_RBR"/>
</dbReference>
<dbReference type="OrthoDB" id="10009520at2759"/>
<dbReference type="InterPro" id="IPR017907">
    <property type="entry name" value="Znf_RING_CS"/>
</dbReference>
<keyword evidence="6 9" id="KW-0863">Zinc-finger</keyword>
<accession>C5FL67</accession>
<dbReference type="AlphaFoldDB" id="C5FL67"/>
<dbReference type="CDD" id="cd20346">
    <property type="entry name" value="BRcat_RBR_ANKIB1"/>
    <property type="match status" value="1"/>
</dbReference>
<feature type="domain" description="RING-type" evidence="12">
    <location>
        <begin position="144"/>
        <end position="358"/>
    </location>
</feature>
<dbReference type="Gene3D" id="3.30.40.10">
    <property type="entry name" value="Zinc/RING finger domain, C3HC4 (zinc finger)"/>
    <property type="match status" value="1"/>
</dbReference>
<sequence length="523" mass="60126">MDSDDEFMTDASSTQEFLDTQDSDNESLGDGKQVVLCSQFNENFEEDLGGSFTYEKDIKPVRHPYETDSTALSPNDIAREQNVQISEVSSILGLPAESAAILLRFGRWNRERLIESYMDHPEKTLEEAGLGPTFSSNPKTEIMPGFMCEICCEDGSDLQTYAMRCGHRFCVDCYSHYLGQKIKEEGEAARIECPQDQCHRIVDSKSLDLLVSEAIRDRYRTLLIRTYVDDMPDLKWCPAPNCEFAVRCGVKERDLYRVVPTVHCACSFAFCFGCDVGDHQPCPCVLVKKWVKKCKDDSETANWISANTKECPKCHSTIEKNGGCNHMTCRKCKHEFCWMCLGPWSEHGTSWYNCNRFEEKGAADTRDSQTRSRQSLERYLHYYNRFANHEQSAKLDRDLFLKTEKMMVNLQSQSGLSWIEVQFLDTASRTLQECRQTLKWTYAFAFYLARNNLTEIFEDNQRDLEMAVENLSEMFEKPIAELAGLKVDILDKTSYCNKRRVILLSDTAENLKAGEWSFIVDLK</sequence>
<dbReference type="GeneID" id="9230514"/>
<dbReference type="VEuPathDB" id="FungiDB:MCYG_03258"/>
<dbReference type="SMART" id="SM00184">
    <property type="entry name" value="RING"/>
    <property type="match status" value="2"/>
</dbReference>
<evidence type="ECO:0000256" key="7">
    <source>
        <dbReference type="ARBA" id="ARBA00022786"/>
    </source>
</evidence>
<dbReference type="Pfam" id="PF01485">
    <property type="entry name" value="IBR"/>
    <property type="match status" value="1"/>
</dbReference>
<evidence type="ECO:0000256" key="2">
    <source>
        <dbReference type="ARBA" id="ARBA00012251"/>
    </source>
</evidence>
<dbReference type="STRING" id="554155.C5FL67"/>
<keyword evidence="4" id="KW-0479">Metal-binding</keyword>
<evidence type="ECO:0000256" key="4">
    <source>
        <dbReference type="ARBA" id="ARBA00022723"/>
    </source>
</evidence>
<dbReference type="Pfam" id="PF19422">
    <property type="entry name" value="Ariadne"/>
    <property type="match status" value="1"/>
</dbReference>
<dbReference type="InterPro" id="IPR044066">
    <property type="entry name" value="TRIAD_supradom"/>
</dbReference>
<dbReference type="GO" id="GO:0008270">
    <property type="term" value="F:zinc ion binding"/>
    <property type="evidence" value="ECO:0007669"/>
    <property type="project" value="UniProtKB-KW"/>
</dbReference>
<dbReference type="InterPro" id="IPR013083">
    <property type="entry name" value="Znf_RING/FYVE/PHD"/>
</dbReference>
<dbReference type="InterPro" id="IPR001841">
    <property type="entry name" value="Znf_RING"/>
</dbReference>
<dbReference type="Proteomes" id="UP000002035">
    <property type="component" value="Unassembled WGS sequence"/>
</dbReference>
<dbReference type="InterPro" id="IPR048962">
    <property type="entry name" value="ARIH1-like_UBL"/>
</dbReference>
<dbReference type="PROSITE" id="PS50089">
    <property type="entry name" value="ZF_RING_2"/>
    <property type="match status" value="1"/>
</dbReference>
<dbReference type="SUPFAM" id="SSF57850">
    <property type="entry name" value="RING/U-box"/>
    <property type="match status" value="3"/>
</dbReference>
<dbReference type="CDD" id="cd16625">
    <property type="entry name" value="RING-HC_RBR_HEL2-like"/>
    <property type="match status" value="1"/>
</dbReference>
<evidence type="ECO:0000256" key="9">
    <source>
        <dbReference type="PROSITE-ProRule" id="PRU00175"/>
    </source>
</evidence>
<feature type="domain" description="RING-type" evidence="11">
    <location>
        <begin position="148"/>
        <end position="197"/>
    </location>
</feature>
<dbReference type="CDD" id="cd20356">
    <property type="entry name" value="Rcat_RBR_HHARI-like"/>
    <property type="match status" value="1"/>
</dbReference>
<reference evidence="14" key="1">
    <citation type="journal article" date="2012" name="MBio">
        <title>Comparative genome analysis of Trichophyton rubrum and related dermatophytes reveals candidate genes involved in infection.</title>
        <authorList>
            <person name="Martinez D.A."/>
            <person name="Oliver B.G."/>
            <person name="Graeser Y."/>
            <person name="Goldberg J.M."/>
            <person name="Li W."/>
            <person name="Martinez-Rossi N.M."/>
            <person name="Monod M."/>
            <person name="Shelest E."/>
            <person name="Barton R.C."/>
            <person name="Birch E."/>
            <person name="Brakhage A.A."/>
            <person name="Chen Z."/>
            <person name="Gurr S.J."/>
            <person name="Heiman D."/>
            <person name="Heitman J."/>
            <person name="Kosti I."/>
            <person name="Rossi A."/>
            <person name="Saif S."/>
            <person name="Samalova M."/>
            <person name="Saunders C.W."/>
            <person name="Shea T."/>
            <person name="Summerbell R.C."/>
            <person name="Xu J."/>
            <person name="Young S."/>
            <person name="Zeng Q."/>
            <person name="Birren B.W."/>
            <person name="Cuomo C.A."/>
            <person name="White T.C."/>
        </authorList>
    </citation>
    <scope>NUCLEOTIDE SEQUENCE [LARGE SCALE GENOMIC DNA]</scope>
    <source>
        <strain evidence="14">ATCC MYA-4605 / CBS 113480</strain>
    </source>
</reference>
<comment type="catalytic activity">
    <reaction evidence="1">
        <text>[E2 ubiquitin-conjugating enzyme]-S-ubiquitinyl-L-cysteine + [acceptor protein]-L-lysine = [E2 ubiquitin-conjugating enzyme]-L-cysteine + [acceptor protein]-N(6)-ubiquitinyl-L-lysine.</text>
        <dbReference type="EC" id="2.3.2.31"/>
    </reaction>
</comment>
<keyword evidence="8" id="KW-0862">Zinc</keyword>
<dbReference type="FunFam" id="3.30.40.10:FF:000019">
    <property type="entry name" value="RBR-type E3 ubiquitin transferase"/>
    <property type="match status" value="1"/>
</dbReference>
<dbReference type="Pfam" id="PF21235">
    <property type="entry name" value="UBA_ARI1"/>
    <property type="match status" value="1"/>
</dbReference>
<dbReference type="OMA" id="HRFCMIC"/>
<feature type="region of interest" description="Disordered" evidence="10">
    <location>
        <begin position="1"/>
        <end position="28"/>
    </location>
</feature>
<keyword evidence="14" id="KW-1185">Reference proteome</keyword>
<evidence type="ECO:0000313" key="13">
    <source>
        <dbReference type="EMBL" id="EEQ30439.1"/>
    </source>
</evidence>
<proteinExistence type="predicted"/>
<evidence type="ECO:0000259" key="11">
    <source>
        <dbReference type="PROSITE" id="PS50089"/>
    </source>
</evidence>
<dbReference type="SMART" id="SM00647">
    <property type="entry name" value="IBR"/>
    <property type="match status" value="2"/>
</dbReference>
<gene>
    <name evidence="13" type="ORF">MCYG_03258</name>
</gene>
<dbReference type="InterPro" id="IPR002867">
    <property type="entry name" value="IBR_dom"/>
</dbReference>
<evidence type="ECO:0000313" key="14">
    <source>
        <dbReference type="Proteomes" id="UP000002035"/>
    </source>
</evidence>
<dbReference type="EMBL" id="DS995703">
    <property type="protein sequence ID" value="EEQ30439.1"/>
    <property type="molecule type" value="Genomic_DNA"/>
</dbReference>
<dbReference type="InterPro" id="IPR045840">
    <property type="entry name" value="Ariadne"/>
</dbReference>
<dbReference type="PROSITE" id="PS00518">
    <property type="entry name" value="ZF_RING_1"/>
    <property type="match status" value="2"/>
</dbReference>
<dbReference type="eggNOG" id="KOG1815">
    <property type="taxonomic scope" value="Eukaryota"/>
</dbReference>
<keyword evidence="7" id="KW-0833">Ubl conjugation pathway</keyword>
<evidence type="ECO:0000256" key="5">
    <source>
        <dbReference type="ARBA" id="ARBA00022737"/>
    </source>
</evidence>
<dbReference type="RefSeq" id="XP_002847752.1">
    <property type="nucleotide sequence ID" value="XM_002847706.1"/>
</dbReference>
<dbReference type="HOGENOM" id="CLU_009823_4_1_1"/>
<dbReference type="PROSITE" id="PS51873">
    <property type="entry name" value="TRIAD"/>
    <property type="match status" value="1"/>
</dbReference>
<protein>
    <recommendedName>
        <fullName evidence="2">RBR-type E3 ubiquitin transferase</fullName>
        <ecNumber evidence="2">2.3.2.31</ecNumber>
    </recommendedName>
</protein>
<dbReference type="EC" id="2.3.2.31" evidence="2"/>
<organism evidence="13 14">
    <name type="scientific">Arthroderma otae (strain ATCC MYA-4605 / CBS 113480)</name>
    <name type="common">Microsporum canis</name>
    <dbReference type="NCBI Taxonomy" id="554155"/>
    <lineage>
        <taxon>Eukaryota</taxon>
        <taxon>Fungi</taxon>
        <taxon>Dikarya</taxon>
        <taxon>Ascomycota</taxon>
        <taxon>Pezizomycotina</taxon>
        <taxon>Eurotiomycetes</taxon>
        <taxon>Eurotiomycetidae</taxon>
        <taxon>Onygenales</taxon>
        <taxon>Arthrodermataceae</taxon>
        <taxon>Microsporum</taxon>
    </lineage>
</organism>
<evidence type="ECO:0000259" key="12">
    <source>
        <dbReference type="PROSITE" id="PS51873"/>
    </source>
</evidence>
<dbReference type="FunFam" id="1.20.120.1750:FF:000007">
    <property type="entry name" value="RBR-type E3 ubiquitin transferase"/>
    <property type="match status" value="1"/>
</dbReference>
<dbReference type="Pfam" id="PF22191">
    <property type="entry name" value="IBR_1"/>
    <property type="match status" value="1"/>
</dbReference>
<evidence type="ECO:0000256" key="8">
    <source>
        <dbReference type="ARBA" id="ARBA00022833"/>
    </source>
</evidence>
<name>C5FL67_ARTOC</name>
<keyword evidence="5" id="KW-0677">Repeat</keyword>
<evidence type="ECO:0000256" key="3">
    <source>
        <dbReference type="ARBA" id="ARBA00022679"/>
    </source>
</evidence>
<dbReference type="GO" id="GO:0016567">
    <property type="term" value="P:protein ubiquitination"/>
    <property type="evidence" value="ECO:0007669"/>
    <property type="project" value="InterPro"/>
</dbReference>
<keyword evidence="3" id="KW-0808">Transferase</keyword>